<dbReference type="Proteomes" id="UP000796880">
    <property type="component" value="Unassembled WGS sequence"/>
</dbReference>
<dbReference type="InterPro" id="IPR006447">
    <property type="entry name" value="Myb_dom_plants"/>
</dbReference>
<dbReference type="InterPro" id="IPR001005">
    <property type="entry name" value="SANT/Myb"/>
</dbReference>
<feature type="region of interest" description="Disordered" evidence="6">
    <location>
        <begin position="182"/>
        <end position="231"/>
    </location>
</feature>
<dbReference type="InterPro" id="IPR017930">
    <property type="entry name" value="Myb_dom"/>
</dbReference>
<proteinExistence type="predicted"/>
<dbReference type="Pfam" id="PF00249">
    <property type="entry name" value="Myb_DNA-binding"/>
    <property type="match status" value="1"/>
</dbReference>
<keyword evidence="4" id="KW-0804">Transcription</keyword>
<dbReference type="GO" id="GO:0005634">
    <property type="term" value="C:nucleus"/>
    <property type="evidence" value="ECO:0007669"/>
    <property type="project" value="UniProtKB-SubCell"/>
</dbReference>
<accession>A0A8K0E6K0</accession>
<comment type="caution">
    <text evidence="10">The sequence shown here is derived from an EMBL/GenBank/DDBJ whole genome shotgun (WGS) entry which is preliminary data.</text>
</comment>
<dbReference type="OrthoDB" id="1148795at2759"/>
<organism evidence="10 11">
    <name type="scientific">Rhamnella rubrinervis</name>
    <dbReference type="NCBI Taxonomy" id="2594499"/>
    <lineage>
        <taxon>Eukaryota</taxon>
        <taxon>Viridiplantae</taxon>
        <taxon>Streptophyta</taxon>
        <taxon>Embryophyta</taxon>
        <taxon>Tracheophyta</taxon>
        <taxon>Spermatophyta</taxon>
        <taxon>Magnoliopsida</taxon>
        <taxon>eudicotyledons</taxon>
        <taxon>Gunneridae</taxon>
        <taxon>Pentapetalae</taxon>
        <taxon>rosids</taxon>
        <taxon>fabids</taxon>
        <taxon>Rosales</taxon>
        <taxon>Rhamnaceae</taxon>
        <taxon>rhamnoid group</taxon>
        <taxon>Rhamneae</taxon>
        <taxon>Rhamnella</taxon>
    </lineage>
</organism>
<dbReference type="SMART" id="SM00717">
    <property type="entry name" value="SANT"/>
    <property type="match status" value="2"/>
</dbReference>
<dbReference type="SUPFAM" id="SSF46689">
    <property type="entry name" value="Homeodomain-like"/>
    <property type="match status" value="1"/>
</dbReference>
<evidence type="ECO:0000256" key="2">
    <source>
        <dbReference type="ARBA" id="ARBA00023015"/>
    </source>
</evidence>
<protein>
    <submittedName>
        <fullName evidence="10">Uncharacterized protein</fullName>
    </submittedName>
</protein>
<keyword evidence="3" id="KW-0238">DNA-binding</keyword>
<comment type="subcellular location">
    <subcellularLocation>
        <location evidence="1">Nucleus</location>
    </subcellularLocation>
</comment>
<evidence type="ECO:0000313" key="11">
    <source>
        <dbReference type="Proteomes" id="UP000796880"/>
    </source>
</evidence>
<keyword evidence="11" id="KW-1185">Reference proteome</keyword>
<dbReference type="PANTHER" id="PTHR44042">
    <property type="entry name" value="DUPLICATED HOMEODOMAIN-LIKE SUPERFAMILY PROTEIN-RELATED"/>
    <property type="match status" value="1"/>
</dbReference>
<sequence>MDGGRDIEETHSSNGGDADHADEDEWSFEENKRFENEIAEWMSRDYGCSEEVMMIQQIASKIPGKTVAQITHHLKALSEDIEMIEKGVIPIPNYVDHINTKTKTKPTTNTLPRRRGIPWTKQEHELFLEGLVKYGKGDWRSISRLCVVTRTPTQVASHAQKHFLRCENTNKKINKMAIKYSSSPSPAAAHHQHHHNVSQGQGGVAGNAILITAPSSSSPPPCPSCQRPFSS</sequence>
<keyword evidence="5" id="KW-0539">Nucleus</keyword>
<dbReference type="InterPro" id="IPR017884">
    <property type="entry name" value="SANT_dom"/>
</dbReference>
<evidence type="ECO:0000259" key="8">
    <source>
        <dbReference type="PROSITE" id="PS51293"/>
    </source>
</evidence>
<evidence type="ECO:0000256" key="5">
    <source>
        <dbReference type="ARBA" id="ARBA00023242"/>
    </source>
</evidence>
<feature type="compositionally biased region" description="Basic and acidic residues" evidence="6">
    <location>
        <begin position="1"/>
        <end position="11"/>
    </location>
</feature>
<gene>
    <name evidence="10" type="ORF">FNV43_RR19184</name>
</gene>
<dbReference type="PANTHER" id="PTHR44042:SF54">
    <property type="entry name" value="MYB-LIKE DNA-BINDING DOMAIN, SHAQKYF CLASS PROTEIN"/>
    <property type="match status" value="1"/>
</dbReference>
<evidence type="ECO:0000259" key="9">
    <source>
        <dbReference type="PROSITE" id="PS51294"/>
    </source>
</evidence>
<reference evidence="10" key="1">
    <citation type="submission" date="2020-03" db="EMBL/GenBank/DDBJ databases">
        <title>A high-quality chromosome-level genome assembly of a woody plant with both climbing and erect habits, Rhamnella rubrinervis.</title>
        <authorList>
            <person name="Lu Z."/>
            <person name="Yang Y."/>
            <person name="Zhu X."/>
            <person name="Sun Y."/>
        </authorList>
    </citation>
    <scope>NUCLEOTIDE SEQUENCE</scope>
    <source>
        <strain evidence="10">BYM</strain>
        <tissue evidence="10">Leaf</tissue>
    </source>
</reference>
<dbReference type="AlphaFoldDB" id="A0A8K0E6K0"/>
<evidence type="ECO:0000256" key="4">
    <source>
        <dbReference type="ARBA" id="ARBA00023163"/>
    </source>
</evidence>
<dbReference type="Gene3D" id="1.10.10.60">
    <property type="entry name" value="Homeodomain-like"/>
    <property type="match status" value="2"/>
</dbReference>
<evidence type="ECO:0000256" key="6">
    <source>
        <dbReference type="SAM" id="MobiDB-lite"/>
    </source>
</evidence>
<evidence type="ECO:0000256" key="1">
    <source>
        <dbReference type="ARBA" id="ARBA00004123"/>
    </source>
</evidence>
<feature type="domain" description="Myb-like" evidence="7">
    <location>
        <begin position="111"/>
        <end position="163"/>
    </location>
</feature>
<dbReference type="PROSITE" id="PS50090">
    <property type="entry name" value="MYB_LIKE"/>
    <property type="match status" value="1"/>
</dbReference>
<dbReference type="GO" id="GO:0003677">
    <property type="term" value="F:DNA binding"/>
    <property type="evidence" value="ECO:0007669"/>
    <property type="project" value="UniProtKB-KW"/>
</dbReference>
<keyword evidence="2" id="KW-0805">Transcription regulation</keyword>
<dbReference type="PROSITE" id="PS51293">
    <property type="entry name" value="SANT"/>
    <property type="match status" value="1"/>
</dbReference>
<dbReference type="NCBIfam" id="TIGR01557">
    <property type="entry name" value="myb_SHAQKYF"/>
    <property type="match status" value="1"/>
</dbReference>
<name>A0A8K0E6K0_9ROSA</name>
<feature type="domain" description="SANT" evidence="8">
    <location>
        <begin position="119"/>
        <end position="167"/>
    </location>
</feature>
<feature type="domain" description="HTH myb-type" evidence="9">
    <location>
        <begin position="111"/>
        <end position="167"/>
    </location>
</feature>
<feature type="region of interest" description="Disordered" evidence="6">
    <location>
        <begin position="1"/>
        <end position="27"/>
    </location>
</feature>
<dbReference type="PROSITE" id="PS51294">
    <property type="entry name" value="HTH_MYB"/>
    <property type="match status" value="1"/>
</dbReference>
<dbReference type="InterPro" id="IPR009057">
    <property type="entry name" value="Homeodomain-like_sf"/>
</dbReference>
<evidence type="ECO:0000256" key="3">
    <source>
        <dbReference type="ARBA" id="ARBA00023125"/>
    </source>
</evidence>
<evidence type="ECO:0000313" key="10">
    <source>
        <dbReference type="EMBL" id="KAF3440898.1"/>
    </source>
</evidence>
<dbReference type="CDD" id="cd00167">
    <property type="entry name" value="SANT"/>
    <property type="match status" value="1"/>
</dbReference>
<dbReference type="FunFam" id="1.10.10.60:FF:000009">
    <property type="entry name" value="transcription factor MYB1R1"/>
    <property type="match status" value="1"/>
</dbReference>
<dbReference type="EMBL" id="VOIH02000008">
    <property type="protein sequence ID" value="KAF3440898.1"/>
    <property type="molecule type" value="Genomic_DNA"/>
</dbReference>
<evidence type="ECO:0000259" key="7">
    <source>
        <dbReference type="PROSITE" id="PS50090"/>
    </source>
</evidence>